<dbReference type="SMART" id="SM00427">
    <property type="entry name" value="H2B"/>
    <property type="match status" value="1"/>
</dbReference>
<name>A0A0R3X862_HYDTA</name>
<accession>A0A0R3X862</accession>
<dbReference type="GO" id="GO:0000786">
    <property type="term" value="C:nucleosome"/>
    <property type="evidence" value="ECO:0007669"/>
    <property type="project" value="InterPro"/>
</dbReference>
<dbReference type="AlphaFoldDB" id="A0A0R3X862"/>
<dbReference type="GO" id="GO:0030527">
    <property type="term" value="F:structural constituent of chromatin"/>
    <property type="evidence" value="ECO:0007669"/>
    <property type="project" value="InterPro"/>
</dbReference>
<organism evidence="4">
    <name type="scientific">Hydatigena taeniaeformis</name>
    <name type="common">Feline tapeworm</name>
    <name type="synonym">Taenia taeniaeformis</name>
    <dbReference type="NCBI Taxonomy" id="6205"/>
    <lineage>
        <taxon>Eukaryota</taxon>
        <taxon>Metazoa</taxon>
        <taxon>Spiralia</taxon>
        <taxon>Lophotrochozoa</taxon>
        <taxon>Platyhelminthes</taxon>
        <taxon>Cestoda</taxon>
        <taxon>Eucestoda</taxon>
        <taxon>Cyclophyllidea</taxon>
        <taxon>Taeniidae</taxon>
        <taxon>Hydatigera</taxon>
    </lineage>
</organism>
<dbReference type="PANTHER" id="PTHR23428">
    <property type="entry name" value="HISTONE H2B"/>
    <property type="match status" value="1"/>
</dbReference>
<dbReference type="Proteomes" id="UP000274429">
    <property type="component" value="Unassembled WGS sequence"/>
</dbReference>
<evidence type="ECO:0000256" key="1">
    <source>
        <dbReference type="ARBA" id="ARBA00006846"/>
    </source>
</evidence>
<reference evidence="4" key="1">
    <citation type="submission" date="2017-02" db="UniProtKB">
        <authorList>
            <consortium name="WormBaseParasite"/>
        </authorList>
    </citation>
    <scope>IDENTIFICATION</scope>
</reference>
<gene>
    <name evidence="2" type="ORF">TTAC_LOCUS9722</name>
</gene>
<proteinExistence type="inferred from homology"/>
<dbReference type="OrthoDB" id="6256412at2759"/>
<dbReference type="WBParaSite" id="TTAC_0000973701-mRNA-1">
    <property type="protein sequence ID" value="TTAC_0000973701-mRNA-1"/>
    <property type="gene ID" value="TTAC_0000973701"/>
</dbReference>
<dbReference type="SUPFAM" id="SSF47113">
    <property type="entry name" value="Histone-fold"/>
    <property type="match status" value="1"/>
</dbReference>
<dbReference type="STRING" id="6205.A0A0R3X862"/>
<dbReference type="Gene3D" id="1.10.20.10">
    <property type="entry name" value="Histone, subunit A"/>
    <property type="match status" value="1"/>
</dbReference>
<evidence type="ECO:0000313" key="4">
    <source>
        <dbReference type="WBParaSite" id="TTAC_0000973701-mRNA-1"/>
    </source>
</evidence>
<evidence type="ECO:0000313" key="3">
    <source>
        <dbReference type="Proteomes" id="UP000274429"/>
    </source>
</evidence>
<comment type="similarity">
    <text evidence="1">Belongs to the histone H2B family.</text>
</comment>
<keyword evidence="3" id="KW-1185">Reference proteome</keyword>
<dbReference type="InterPro" id="IPR009072">
    <property type="entry name" value="Histone-fold"/>
</dbReference>
<evidence type="ECO:0000313" key="2">
    <source>
        <dbReference type="EMBL" id="VDM34623.1"/>
    </source>
</evidence>
<dbReference type="GO" id="GO:0003677">
    <property type="term" value="F:DNA binding"/>
    <property type="evidence" value="ECO:0007669"/>
    <property type="project" value="InterPro"/>
</dbReference>
<dbReference type="EMBL" id="UYWX01021005">
    <property type="protein sequence ID" value="VDM34623.1"/>
    <property type="molecule type" value="Genomic_DNA"/>
</dbReference>
<sequence length="140" mass="15100">MRKTDNAISIMNIIVNDIERIAAESGRLAHYNKRSKVKSLGILTAVRLLLLLPGELVKHAVSDGYQGCDQVRQLQLAVTSHTTTVSASVVLEVAVMRRESEVDVGEVLRQCVEEVAALAPVGMDMRLEGGSVCVPSQDGC</sequence>
<dbReference type="GO" id="GO:0046982">
    <property type="term" value="F:protein heterodimerization activity"/>
    <property type="evidence" value="ECO:0007669"/>
    <property type="project" value="InterPro"/>
</dbReference>
<protein>
    <submittedName>
        <fullName evidence="4">Histone domain-containing protein</fullName>
    </submittedName>
</protein>
<dbReference type="PRINTS" id="PR00621">
    <property type="entry name" value="HISTONEH2B"/>
</dbReference>
<dbReference type="InterPro" id="IPR000558">
    <property type="entry name" value="Histone_H2B"/>
</dbReference>
<reference evidence="2 3" key="2">
    <citation type="submission" date="2018-11" db="EMBL/GenBank/DDBJ databases">
        <authorList>
            <consortium name="Pathogen Informatics"/>
        </authorList>
    </citation>
    <scope>NUCLEOTIDE SEQUENCE [LARGE SCALE GENOMIC DNA]</scope>
</reference>